<dbReference type="InterPro" id="IPR035644">
    <property type="entry name" value="MraZ_C"/>
</dbReference>
<dbReference type="InterPro" id="IPR007159">
    <property type="entry name" value="SpoVT-AbrB_dom"/>
</dbReference>
<comment type="caution">
    <text evidence="9">The sequence shown here is derived from an EMBL/GenBank/DDBJ whole genome shotgun (WGS) entry which is preliminary data.</text>
</comment>
<feature type="domain" description="SpoVT-AbrB" evidence="8">
    <location>
        <begin position="6"/>
        <end position="53"/>
    </location>
</feature>
<dbReference type="InterPro" id="IPR020603">
    <property type="entry name" value="MraZ_dom"/>
</dbReference>
<dbReference type="InterPro" id="IPR035642">
    <property type="entry name" value="MraZ_N"/>
</dbReference>
<dbReference type="Pfam" id="PF02381">
    <property type="entry name" value="MraZ"/>
    <property type="match status" value="2"/>
</dbReference>
<evidence type="ECO:0000256" key="6">
    <source>
        <dbReference type="ARBA" id="ARBA00023163"/>
    </source>
</evidence>
<protein>
    <recommendedName>
        <fullName evidence="1 7">Transcriptional regulator MraZ</fullName>
    </recommendedName>
</protein>
<dbReference type="NCBIfam" id="NF001483">
    <property type="entry name" value="PRK00326.3-5"/>
    <property type="match status" value="1"/>
</dbReference>
<accession>A0A4Y8VPK4</accession>
<reference evidence="9 10" key="1">
    <citation type="submission" date="2019-02" db="EMBL/GenBank/DDBJ databases">
        <title>Draft Genome Sequence of the Prevotella sp. BCRC 81118, Isolated from Human Feces.</title>
        <authorList>
            <person name="Huang C.-H."/>
        </authorList>
    </citation>
    <scope>NUCLEOTIDE SEQUENCE [LARGE SCALE GENOMIC DNA]</scope>
    <source>
        <strain evidence="9 10">BCRC 81118</strain>
    </source>
</reference>
<gene>
    <name evidence="7" type="primary">mraZ</name>
    <name evidence="9" type="ORF">EXN75_06265</name>
</gene>
<evidence type="ECO:0000256" key="2">
    <source>
        <dbReference type="ARBA" id="ARBA00022490"/>
    </source>
</evidence>
<dbReference type="GeneID" id="302994899"/>
<keyword evidence="5 7" id="KW-0238">DNA-binding</keyword>
<keyword evidence="6 7" id="KW-0804">Transcription</keyword>
<keyword evidence="2 7" id="KW-0963">Cytoplasm</keyword>
<dbReference type="InterPro" id="IPR038619">
    <property type="entry name" value="MraZ_sf"/>
</dbReference>
<dbReference type="Proteomes" id="UP000297872">
    <property type="component" value="Unassembled WGS sequence"/>
</dbReference>
<comment type="subunit">
    <text evidence="7">Forms oligomers.</text>
</comment>
<sequence length="151" mass="17631">MRFLGNIEAKTDAKGRAFLPASFRKILQVSGEENLVLRKDVFQPCLVVYPESVWNELLDQLRKKLNRWNAKEQQIYRTFIADAILLTLDGNGRFLIPKRLLKQADIEQSIRFVGMGDTIEIWKNEEEGETFMEQEEFSKALQEVMSFNNED</sequence>
<dbReference type="InterPro" id="IPR003444">
    <property type="entry name" value="MraZ"/>
</dbReference>
<dbReference type="PANTHER" id="PTHR34701:SF1">
    <property type="entry name" value="TRANSCRIPTIONAL REGULATOR MRAZ"/>
    <property type="match status" value="1"/>
</dbReference>
<dbReference type="InterPro" id="IPR037914">
    <property type="entry name" value="SpoVT-AbrB_sf"/>
</dbReference>
<evidence type="ECO:0000313" key="10">
    <source>
        <dbReference type="Proteomes" id="UP000297872"/>
    </source>
</evidence>
<keyword evidence="10" id="KW-1185">Reference proteome</keyword>
<keyword evidence="3" id="KW-0677">Repeat</keyword>
<feature type="domain" description="SpoVT-AbrB" evidence="8">
    <location>
        <begin position="83"/>
        <end position="126"/>
    </location>
</feature>
<dbReference type="PANTHER" id="PTHR34701">
    <property type="entry name" value="TRANSCRIPTIONAL REGULATOR MRAZ"/>
    <property type="match status" value="1"/>
</dbReference>
<evidence type="ECO:0000256" key="1">
    <source>
        <dbReference type="ARBA" id="ARBA00013860"/>
    </source>
</evidence>
<comment type="similarity">
    <text evidence="7">Belongs to the MraZ family.</text>
</comment>
<dbReference type="GO" id="GO:0000976">
    <property type="term" value="F:transcription cis-regulatory region binding"/>
    <property type="evidence" value="ECO:0007669"/>
    <property type="project" value="TreeGrafter"/>
</dbReference>
<dbReference type="Gene3D" id="3.40.1550.20">
    <property type="entry name" value="Transcriptional regulator MraZ domain"/>
    <property type="match status" value="1"/>
</dbReference>
<evidence type="ECO:0000256" key="3">
    <source>
        <dbReference type="ARBA" id="ARBA00022737"/>
    </source>
</evidence>
<dbReference type="OrthoDB" id="9807753at2"/>
<organism evidence="9 10">
    <name type="scientific">Segatella hominis</name>
    <dbReference type="NCBI Taxonomy" id="2518605"/>
    <lineage>
        <taxon>Bacteria</taxon>
        <taxon>Pseudomonadati</taxon>
        <taxon>Bacteroidota</taxon>
        <taxon>Bacteroidia</taxon>
        <taxon>Bacteroidales</taxon>
        <taxon>Prevotellaceae</taxon>
        <taxon>Segatella</taxon>
    </lineage>
</organism>
<evidence type="ECO:0000256" key="4">
    <source>
        <dbReference type="ARBA" id="ARBA00023015"/>
    </source>
</evidence>
<dbReference type="HAMAP" id="MF_01008">
    <property type="entry name" value="MraZ"/>
    <property type="match status" value="1"/>
</dbReference>
<proteinExistence type="inferred from homology"/>
<dbReference type="GO" id="GO:0005737">
    <property type="term" value="C:cytoplasm"/>
    <property type="evidence" value="ECO:0007669"/>
    <property type="project" value="UniProtKB-UniRule"/>
</dbReference>
<evidence type="ECO:0000256" key="7">
    <source>
        <dbReference type="HAMAP-Rule" id="MF_01008"/>
    </source>
</evidence>
<dbReference type="EMBL" id="SGVY01000012">
    <property type="protein sequence ID" value="TFH82529.1"/>
    <property type="molecule type" value="Genomic_DNA"/>
</dbReference>
<dbReference type="GO" id="GO:2000143">
    <property type="term" value="P:negative regulation of DNA-templated transcription initiation"/>
    <property type="evidence" value="ECO:0007669"/>
    <property type="project" value="TreeGrafter"/>
</dbReference>
<dbReference type="PROSITE" id="PS51740">
    <property type="entry name" value="SPOVT_ABRB"/>
    <property type="match status" value="2"/>
</dbReference>
<dbReference type="AlphaFoldDB" id="A0A4Y8VPK4"/>
<dbReference type="GO" id="GO:0009295">
    <property type="term" value="C:nucleoid"/>
    <property type="evidence" value="ECO:0007669"/>
    <property type="project" value="UniProtKB-SubCell"/>
</dbReference>
<dbReference type="CDD" id="cd16320">
    <property type="entry name" value="MraZ_N"/>
    <property type="match status" value="1"/>
</dbReference>
<evidence type="ECO:0000313" key="9">
    <source>
        <dbReference type="EMBL" id="TFH82529.1"/>
    </source>
</evidence>
<dbReference type="CDD" id="cd16321">
    <property type="entry name" value="MraZ_C"/>
    <property type="match status" value="1"/>
</dbReference>
<dbReference type="RefSeq" id="WP_022110211.1">
    <property type="nucleotide sequence ID" value="NZ_CP137559.1"/>
</dbReference>
<keyword evidence="4 7" id="KW-0805">Transcription regulation</keyword>
<dbReference type="GO" id="GO:0003700">
    <property type="term" value="F:DNA-binding transcription factor activity"/>
    <property type="evidence" value="ECO:0007669"/>
    <property type="project" value="UniProtKB-UniRule"/>
</dbReference>
<evidence type="ECO:0000256" key="5">
    <source>
        <dbReference type="ARBA" id="ARBA00023125"/>
    </source>
</evidence>
<comment type="subcellular location">
    <subcellularLocation>
        <location evidence="7">Cytoplasm</location>
        <location evidence="7">Nucleoid</location>
    </subcellularLocation>
</comment>
<name>A0A4Y8VPK4_9BACT</name>
<dbReference type="SUPFAM" id="SSF89447">
    <property type="entry name" value="AbrB/MazE/MraZ-like"/>
    <property type="match status" value="1"/>
</dbReference>
<evidence type="ECO:0000259" key="8">
    <source>
        <dbReference type="PROSITE" id="PS51740"/>
    </source>
</evidence>